<keyword evidence="1" id="KW-1133">Transmembrane helix</keyword>
<accession>A0AA43QZN8</accession>
<protein>
    <submittedName>
        <fullName evidence="2">Uncharacterized protein</fullName>
    </submittedName>
</protein>
<keyword evidence="5" id="KW-1185">Reference proteome</keyword>
<feature type="transmembrane region" description="Helical" evidence="1">
    <location>
        <begin position="405"/>
        <end position="426"/>
    </location>
</feature>
<evidence type="ECO:0000313" key="4">
    <source>
        <dbReference type="Proteomes" id="UP001162175"/>
    </source>
</evidence>
<feature type="transmembrane region" description="Helical" evidence="1">
    <location>
        <begin position="371"/>
        <end position="393"/>
    </location>
</feature>
<feature type="transmembrane region" description="Helical" evidence="1">
    <location>
        <begin position="446"/>
        <end position="473"/>
    </location>
</feature>
<dbReference type="EMBL" id="CP143577">
    <property type="protein sequence ID" value="WVN22113.1"/>
    <property type="molecule type" value="Genomic_DNA"/>
</dbReference>
<organism evidence="2 4">
    <name type="scientific">Mycoplasmopsis arginini</name>
    <name type="common">Mycoplasma arginini</name>
    <dbReference type="NCBI Taxonomy" id="2094"/>
    <lineage>
        <taxon>Bacteria</taxon>
        <taxon>Bacillati</taxon>
        <taxon>Mycoplasmatota</taxon>
        <taxon>Mycoplasmoidales</taxon>
        <taxon>Metamycoplasmataceae</taxon>
        <taxon>Mycoplasmopsis</taxon>
    </lineage>
</organism>
<evidence type="ECO:0000313" key="5">
    <source>
        <dbReference type="Proteomes" id="UP001432074"/>
    </source>
</evidence>
<reference evidence="2" key="1">
    <citation type="submission" date="2022-11" db="EMBL/GenBank/DDBJ databases">
        <title>Draft genome of Mycoplasma arginini isolated from fly.</title>
        <authorList>
            <person name="Severgnini M."/>
            <person name="Gioia G."/>
            <person name="Cremonesi P."/>
            <person name="Moroni P."/>
            <person name="Addis M.F."/>
            <person name="Castiglioni B."/>
        </authorList>
    </citation>
    <scope>NUCLEOTIDE SEQUENCE</scope>
    <source>
        <strain evidence="2">QMP CG1-1632</strain>
    </source>
</reference>
<gene>
    <name evidence="2" type="ORF">DCBHLPFO_00580</name>
    <name evidence="3" type="ORF">V2E25_00740</name>
</gene>
<dbReference type="Proteomes" id="UP001432074">
    <property type="component" value="Chromosome"/>
</dbReference>
<feature type="transmembrane region" description="Helical" evidence="1">
    <location>
        <begin position="276"/>
        <end position="296"/>
    </location>
</feature>
<evidence type="ECO:0000313" key="2">
    <source>
        <dbReference type="EMBL" id="MDI3349470.1"/>
    </source>
</evidence>
<dbReference type="RefSeq" id="WP_129694471.1">
    <property type="nucleotide sequence ID" value="NZ_CP143577.1"/>
</dbReference>
<feature type="transmembrane region" description="Helical" evidence="1">
    <location>
        <begin position="143"/>
        <end position="161"/>
    </location>
</feature>
<dbReference type="AlphaFoldDB" id="A0AA43QZN8"/>
<feature type="transmembrane region" description="Helical" evidence="1">
    <location>
        <begin position="119"/>
        <end position="137"/>
    </location>
</feature>
<evidence type="ECO:0000256" key="1">
    <source>
        <dbReference type="SAM" id="Phobius"/>
    </source>
</evidence>
<proteinExistence type="predicted"/>
<feature type="transmembrane region" description="Helical" evidence="1">
    <location>
        <begin position="237"/>
        <end position="256"/>
    </location>
</feature>
<feature type="transmembrane region" description="Helical" evidence="1">
    <location>
        <begin position="312"/>
        <end position="331"/>
    </location>
</feature>
<feature type="transmembrane region" description="Helical" evidence="1">
    <location>
        <begin position="27"/>
        <end position="50"/>
    </location>
</feature>
<keyword evidence="1" id="KW-0812">Transmembrane</keyword>
<feature type="transmembrane region" description="Helical" evidence="1">
    <location>
        <begin position="79"/>
        <end position="98"/>
    </location>
</feature>
<reference evidence="3" key="2">
    <citation type="submission" date="2024-01" db="EMBL/GenBank/DDBJ databases">
        <title>Complete genome sequence of Mycoplasma arginini type strain G 230.</title>
        <authorList>
            <person name="Spergser J."/>
        </authorList>
    </citation>
    <scope>NUCLEOTIDE SEQUENCE</scope>
    <source>
        <strain evidence="3">NCTC 10129</strain>
    </source>
</reference>
<dbReference type="NCBIfam" id="NF045937">
    <property type="entry name" value="MSC_0624_12TM"/>
    <property type="match status" value="1"/>
</dbReference>
<dbReference type="Proteomes" id="UP001162175">
    <property type="component" value="Unassembled WGS sequence"/>
</dbReference>
<sequence length="488" mass="56529">MVNSQVKEKKIYDDFESMLNNKKKNSLVTTLKLILISFFVVLSGLILFFAPTTIFSNKLFFKSNIEYFLEFSSLTNERINYLALFRLFLLISIFIYTITKNFSNIFTHKESTKKYIPWFVIYLLFSIVSVILLFTFFKQGTMHYYALSFISIPLLLIDISYSIYTYKLKRKTNPLVYKNKKAIVISISSRIALVLTFIIILSIWVFSIKGDKDDFLNNNIVHQFFVNMFSKKDTKNLFYIIMFFLIISLLVLGINFERIMLIASKQNKNTDTREKLLLYIALTFTSLIWFIRALFYKKSSDVIIADSPSKNYLYLIGLFFIGLIFLSYVLVNFVRKLIIKGVLLNTIFTGFILTLIWIVTAIVSLKNQEIIVTNITILFASLFSVISLLIYKFKTTNEPIYVSIFLKLIVSLIVSTLIINGLNALLLANNNQSFYNISSLLSLDQIFVISTLVLLFTFNIATIINLILTLNVITRKNKAMKEAINENK</sequence>
<feature type="transmembrane region" description="Helical" evidence="1">
    <location>
        <begin position="343"/>
        <end position="365"/>
    </location>
</feature>
<keyword evidence="1" id="KW-0472">Membrane</keyword>
<dbReference type="EMBL" id="JAPFAR010000024">
    <property type="protein sequence ID" value="MDI3349470.1"/>
    <property type="molecule type" value="Genomic_DNA"/>
</dbReference>
<name>A0AA43QZN8_MYCAR</name>
<evidence type="ECO:0000313" key="3">
    <source>
        <dbReference type="EMBL" id="WVN22113.1"/>
    </source>
</evidence>
<feature type="transmembrane region" description="Helical" evidence="1">
    <location>
        <begin position="182"/>
        <end position="206"/>
    </location>
</feature>